<dbReference type="EMBL" id="KT212888">
    <property type="protein sequence ID" value="ANQ32170.1"/>
    <property type="molecule type" value="Genomic_DNA"/>
</dbReference>
<reference evidence="3 6" key="3">
    <citation type="submission" date="2017-09" db="EMBL/GenBank/DDBJ databases">
        <title>Extensive intraspecific genome diversity in a model arbuscular mycorrhizal fungus.</title>
        <authorList>
            <person name="Chen E.C."/>
            <person name="Morin E."/>
            <person name="Beaudet D."/>
            <person name="Noel J."/>
            <person name="Ndikumana S."/>
            <person name="Charron P."/>
            <person name="St-Onge C."/>
            <person name="Giorgi J."/>
            <person name="Grigoriev I.V."/>
            <person name="Roux C."/>
            <person name="Martin F.M."/>
            <person name="Corradi N."/>
        </authorList>
    </citation>
    <scope>NUCLEOTIDE SEQUENCE [LARGE SCALE GENOMIC DNA]</scope>
    <source>
        <strain evidence="3 6">A5</strain>
    </source>
</reference>
<evidence type="ECO:0000313" key="2">
    <source>
        <dbReference type="EMBL" id="ANQ32172.1"/>
    </source>
</evidence>
<dbReference type="EMBL" id="LLXJ01002701">
    <property type="protein sequence ID" value="PKB98306.1"/>
    <property type="molecule type" value="Genomic_DNA"/>
</dbReference>
<name>A0A1B1ETN2_9GLOM</name>
<evidence type="ECO:0000313" key="6">
    <source>
        <dbReference type="Proteomes" id="UP000232722"/>
    </source>
</evidence>
<evidence type="ECO:0000313" key="5">
    <source>
        <dbReference type="Proteomes" id="UP000232688"/>
    </source>
</evidence>
<dbReference type="InterPro" id="IPR036910">
    <property type="entry name" value="HMG_box_dom_sf"/>
</dbReference>
<gene>
    <name evidence="2" type="primary">HMG130</name>
    <name evidence="4" type="ORF">RhiirA1_488658</name>
    <name evidence="3" type="ORF">RhiirA5_431592</name>
</gene>
<dbReference type="VEuPathDB" id="FungiDB:RhiirFUN_000869"/>
<evidence type="ECO:0000313" key="3">
    <source>
        <dbReference type="EMBL" id="PKB98306.1"/>
    </source>
</evidence>
<dbReference type="EMBL" id="KT212890">
    <property type="protein sequence ID" value="ANQ32172.1"/>
    <property type="molecule type" value="Genomic_DNA"/>
</dbReference>
<reference evidence="2" key="1">
    <citation type="submission" date="2015-06" db="EMBL/GenBank/DDBJ databases">
        <title>Evolution and Diversity of Sexually-Related Genes in an Arbuscular Mycorrhizal Fungi.</title>
        <authorList>
            <person name="Charron P."/>
            <person name="Marton T."/>
            <person name="Corradi N."/>
        </authorList>
    </citation>
    <scope>NUCLEOTIDE SEQUENCE</scope>
    <source>
        <strain evidence="1">A1</strain>
        <strain evidence="2">A5</strain>
    </source>
</reference>
<dbReference type="AlphaFoldDB" id="A0A1B1ETN2"/>
<reference evidence="3 6" key="2">
    <citation type="submission" date="2016-04" db="EMBL/GenBank/DDBJ databases">
        <title>Genome analyses suggest a sexual origin of heterokaryosis in a supposedly ancient asexual fungus.</title>
        <authorList>
            <person name="Ropars J."/>
            <person name="Sedzielewska K."/>
            <person name="Noel J."/>
            <person name="Charron P."/>
            <person name="Farinelli L."/>
            <person name="Marton T."/>
            <person name="Kruger M."/>
            <person name="Pelin A."/>
            <person name="Brachmann A."/>
            <person name="Corradi N."/>
        </authorList>
    </citation>
    <scope>NUCLEOTIDE SEQUENCE [LARGE SCALE GENOMIC DNA]</scope>
    <source>
        <strain evidence="3 6">A5</strain>
    </source>
</reference>
<dbReference type="Proteomes" id="UP000232688">
    <property type="component" value="Unassembled WGS sequence"/>
</dbReference>
<sequence length="307" mass="36170">MNVKKSTKYEIPLFKVPFPPELTVKEILSNRSEDRLKSRAPNSYFIYRLAFLKELRKRTNDNVPMTKISSYISSMWFNETTAVRDAYKNLSEQVENRLTEIRRKEKLVLVNESLSLDLQDNSPSGVTEYNNVVSPRHIPILSVPSYQLYDSLYPEVTLNVNSSNIQIPYSNPYQLFTPVDDLNFNHYQLFTPVDDLNFNHYQLFTPVDDLNFNHYQLFTPVDDLNFNHYQLFTPVDDLNFNHYQLFTPVDDLNFNHYQLFTPVDDLNFNHYQLSTPVVDDLININFFSNDSCSCEIWQNNFINYGQS</sequence>
<accession>A0A1B1ETN2</accession>
<evidence type="ECO:0000313" key="1">
    <source>
        <dbReference type="EMBL" id="ANQ32170.1"/>
    </source>
</evidence>
<dbReference type="Gene3D" id="1.10.30.10">
    <property type="entry name" value="High mobility group box domain"/>
    <property type="match status" value="1"/>
</dbReference>
<dbReference type="EMBL" id="LLXH01001050">
    <property type="protein sequence ID" value="PKC61013.1"/>
    <property type="molecule type" value="Genomic_DNA"/>
</dbReference>
<evidence type="ECO:0000313" key="4">
    <source>
        <dbReference type="EMBL" id="PKC61013.1"/>
    </source>
</evidence>
<proteinExistence type="predicted"/>
<reference evidence="4 5" key="5">
    <citation type="submission" date="2017-10" db="EMBL/GenBank/DDBJ databases">
        <title>Genome analyses suggest a sexual origin of heterokaryosis in a supposedly ancient asexual fungus.</title>
        <authorList>
            <person name="Corradi N."/>
            <person name="Sedzielewska K."/>
            <person name="Noel J."/>
            <person name="Charron P."/>
            <person name="Farinelli L."/>
            <person name="Marton T."/>
            <person name="Kruger M."/>
            <person name="Pelin A."/>
            <person name="Brachmann A."/>
            <person name="Corradi N."/>
        </authorList>
    </citation>
    <scope>NUCLEOTIDE SEQUENCE [LARGE SCALE GENOMIC DNA]</scope>
    <source>
        <strain evidence="4 5">A1</strain>
    </source>
</reference>
<dbReference type="VEuPathDB" id="FungiDB:FUN_020290"/>
<dbReference type="Proteomes" id="UP000232722">
    <property type="component" value="Unassembled WGS sequence"/>
</dbReference>
<organism evidence="2">
    <name type="scientific">Rhizophagus irregularis</name>
    <dbReference type="NCBI Taxonomy" id="588596"/>
    <lineage>
        <taxon>Eukaryota</taxon>
        <taxon>Fungi</taxon>
        <taxon>Fungi incertae sedis</taxon>
        <taxon>Mucoromycota</taxon>
        <taxon>Glomeromycotina</taxon>
        <taxon>Glomeromycetes</taxon>
        <taxon>Glomerales</taxon>
        <taxon>Glomeraceae</taxon>
        <taxon>Rhizophagus</taxon>
    </lineage>
</organism>
<dbReference type="SUPFAM" id="SSF47095">
    <property type="entry name" value="HMG-box"/>
    <property type="match status" value="1"/>
</dbReference>
<protein>
    <submittedName>
        <fullName evidence="2">MATA-HMG</fullName>
    </submittedName>
</protein>
<reference evidence="4 5" key="4">
    <citation type="submission" date="2017-10" db="EMBL/GenBank/DDBJ databases">
        <title>Extensive intraspecific genome diversity in a model arbuscular mycorrhizal fungus.</title>
        <authorList>
            <person name="Chen E.C.H."/>
            <person name="Morin E."/>
            <person name="Baudet D."/>
            <person name="Noel J."/>
            <person name="Ndikumana S."/>
            <person name="Charron P."/>
            <person name="St-Onge C."/>
            <person name="Giorgi J."/>
            <person name="Grigoriev I.V."/>
            <person name="Roux C."/>
            <person name="Martin F.M."/>
            <person name="Corradi N."/>
        </authorList>
    </citation>
    <scope>NUCLEOTIDE SEQUENCE [LARGE SCALE GENOMIC DNA]</scope>
    <source>
        <strain evidence="4 5">A1</strain>
    </source>
</reference>
<dbReference type="VEuPathDB" id="FungiDB:RhiirA1_488658"/>